<feature type="signal peptide" evidence="2">
    <location>
        <begin position="1"/>
        <end position="27"/>
    </location>
</feature>
<evidence type="ECO:0000313" key="3">
    <source>
        <dbReference type="EMBL" id="TRX63382.1"/>
    </source>
</evidence>
<organism evidence="3 4">
    <name type="scientific">Corynebacterium hiratae</name>
    <dbReference type="NCBI Taxonomy" id="3139423"/>
    <lineage>
        <taxon>Bacteria</taxon>
        <taxon>Bacillati</taxon>
        <taxon>Actinomycetota</taxon>
        <taxon>Actinomycetes</taxon>
        <taxon>Mycobacteriales</taxon>
        <taxon>Corynebacteriaceae</taxon>
        <taxon>Corynebacterium</taxon>
    </lineage>
</organism>
<protein>
    <recommendedName>
        <fullName evidence="5">Secreted protein</fullName>
    </recommendedName>
</protein>
<feature type="chain" id="PRO_5021854177" description="Secreted protein" evidence="2">
    <location>
        <begin position="28"/>
        <end position="198"/>
    </location>
</feature>
<feature type="compositionally biased region" description="Basic and acidic residues" evidence="1">
    <location>
        <begin position="72"/>
        <end position="81"/>
    </location>
</feature>
<keyword evidence="2" id="KW-0732">Signal</keyword>
<evidence type="ECO:0000256" key="2">
    <source>
        <dbReference type="SAM" id="SignalP"/>
    </source>
</evidence>
<evidence type="ECO:0000313" key="4">
    <source>
        <dbReference type="Proteomes" id="UP000320443"/>
    </source>
</evidence>
<proteinExistence type="predicted"/>
<sequence length="198" mass="21480">MKRIHRTLTAAALAGSLALGGTAVASAQIPAPAEFEFEGYTYQRQADGSYKSTNPLGSTTLTADHAQAVWERMQEQEKEAPAEDPATPVDEDSQDNAPAPANPDPAPPARPRLTTRSTTAAMLLRMTRRSRRLAARSPRPATRIRGPVRTRTSLLLLLLERPIRRAAPSPRPVPPRIPISTPSSWHGWLCRPPSSSVA</sequence>
<dbReference type="Proteomes" id="UP000320443">
    <property type="component" value="Unassembled WGS sequence"/>
</dbReference>
<gene>
    <name evidence="3" type="ORF">FNY97_02960</name>
</gene>
<reference evidence="3 4" key="1">
    <citation type="submission" date="2019-07" db="EMBL/GenBank/DDBJ databases">
        <title>Draft genome of C. aurimucosum strain 2274.</title>
        <authorList>
            <person name="Pacheco L.G.C."/>
            <person name="Aguiar E.R.G.R."/>
            <person name="Santos C.S."/>
            <person name="Rocha D.J.P.G."/>
            <person name="Sant'Anna L.O."/>
            <person name="Mattos-Guaraldi A.L."/>
            <person name="Santos L.S."/>
        </authorList>
    </citation>
    <scope>NUCLEOTIDE SEQUENCE [LARGE SCALE GENOMIC DNA]</scope>
    <source>
        <strain evidence="3 4">2274</strain>
    </source>
</reference>
<feature type="compositionally biased region" description="Pro residues" evidence="1">
    <location>
        <begin position="100"/>
        <end position="110"/>
    </location>
</feature>
<keyword evidence="4" id="KW-1185">Reference proteome</keyword>
<name>A0A553G1N8_9CORY</name>
<evidence type="ECO:0000256" key="1">
    <source>
        <dbReference type="SAM" id="MobiDB-lite"/>
    </source>
</evidence>
<evidence type="ECO:0008006" key="5">
    <source>
        <dbReference type="Google" id="ProtNLM"/>
    </source>
</evidence>
<dbReference type="RefSeq" id="WP_144013067.1">
    <property type="nucleotide sequence ID" value="NZ_VKDK01000003.1"/>
</dbReference>
<feature type="region of interest" description="Disordered" evidence="1">
    <location>
        <begin position="72"/>
        <end position="118"/>
    </location>
</feature>
<comment type="caution">
    <text evidence="3">The sequence shown here is derived from an EMBL/GenBank/DDBJ whole genome shotgun (WGS) entry which is preliminary data.</text>
</comment>
<dbReference type="AlphaFoldDB" id="A0A553G1N8"/>
<dbReference type="EMBL" id="VKDK01000003">
    <property type="protein sequence ID" value="TRX63382.1"/>
    <property type="molecule type" value="Genomic_DNA"/>
</dbReference>
<accession>A0A553G1N8</accession>